<dbReference type="Gramene" id="TraesARI7D03G04398120.1">
    <property type="protein sequence ID" value="TraesARI7D03G04398120.1"/>
    <property type="gene ID" value="TraesARI7D03G04398120"/>
</dbReference>
<dbReference type="Gramene" id="TraesRN7D0100358500.2">
    <property type="protein sequence ID" value="TraesRN7D0100358500.2"/>
    <property type="gene ID" value="TraesRN7D0100358500"/>
</dbReference>
<reference evidence="3" key="1">
    <citation type="submission" date="2018-08" db="EMBL/GenBank/DDBJ databases">
        <authorList>
            <person name="Rossello M."/>
        </authorList>
    </citation>
    <scope>NUCLEOTIDE SEQUENCE [LARGE SCALE GENOMIC DNA]</scope>
    <source>
        <strain evidence="3">cv. Chinese Spring</strain>
    </source>
</reference>
<accession>A0A3B6TL91</accession>
<keyword evidence="4" id="KW-1185">Reference proteome</keyword>
<feature type="region of interest" description="Disordered" evidence="1">
    <location>
        <begin position="1"/>
        <end position="31"/>
    </location>
</feature>
<dbReference type="AlphaFoldDB" id="A0A3B6TL91"/>
<protein>
    <recommendedName>
        <fullName evidence="2">DUF3615 domain-containing protein</fullName>
    </recommendedName>
</protein>
<dbReference type="Pfam" id="PF12274">
    <property type="entry name" value="DUF3615"/>
    <property type="match status" value="1"/>
</dbReference>
<sequence>MSLTRTSSTASSSASSGTASPPSEQIGEEHIFNSNDFAGLESWGDPTPRPSPFTLKELGDAWVAAAKRQLIHRPKSPTRVERLRRLREHDRKSLMIALGVYAEQNNIQPADLEVIEVKERNLIDEEGKGYVHFNFLVKMQHNPSSLFFAEVHPDCREGEDVYLCTPLEANDSGDCYGCKDRAKELLHPNSGGYLGGHMDIVFPFIYLGRWIKLTPGT</sequence>
<dbReference type="Gramene" id="TraesLAC7D03G04269860.1">
    <property type="protein sequence ID" value="TraesLAC7D03G04269860.1"/>
    <property type="gene ID" value="TraesLAC7D03G04269860"/>
</dbReference>
<organism evidence="3">
    <name type="scientific">Triticum aestivum</name>
    <name type="common">Wheat</name>
    <dbReference type="NCBI Taxonomy" id="4565"/>
    <lineage>
        <taxon>Eukaryota</taxon>
        <taxon>Viridiplantae</taxon>
        <taxon>Streptophyta</taxon>
        <taxon>Embryophyta</taxon>
        <taxon>Tracheophyta</taxon>
        <taxon>Spermatophyta</taxon>
        <taxon>Magnoliopsida</taxon>
        <taxon>Liliopsida</taxon>
        <taxon>Poales</taxon>
        <taxon>Poaceae</taxon>
        <taxon>BOP clade</taxon>
        <taxon>Pooideae</taxon>
        <taxon>Triticodae</taxon>
        <taxon>Triticeae</taxon>
        <taxon>Triticinae</taxon>
        <taxon>Triticum</taxon>
    </lineage>
</organism>
<proteinExistence type="predicted"/>
<dbReference type="Gramene" id="TraesPARA_EIv1.0_2539060.1">
    <property type="protein sequence ID" value="TraesPARA_EIv1.0_2539060.1.CDS"/>
    <property type="gene ID" value="TraesPARA_EIv1.0_2539060"/>
</dbReference>
<reference evidence="3" key="2">
    <citation type="submission" date="2018-10" db="UniProtKB">
        <authorList>
            <consortium name="EnsemblPlants"/>
        </authorList>
    </citation>
    <scope>IDENTIFICATION</scope>
</reference>
<dbReference type="PANTHER" id="PTHR33326:SF21">
    <property type="match status" value="1"/>
</dbReference>
<dbReference type="SMR" id="A0A3B6TL91"/>
<evidence type="ECO:0000313" key="4">
    <source>
        <dbReference type="Proteomes" id="UP000019116"/>
    </source>
</evidence>
<name>A0A3B6TL91_WHEAT</name>
<dbReference type="Gramene" id="TraesCS7D02G154400.2">
    <property type="protein sequence ID" value="TraesCS7D02G154400.2"/>
    <property type="gene ID" value="TraesCS7D02G154400"/>
</dbReference>
<evidence type="ECO:0000313" key="3">
    <source>
        <dbReference type="EnsemblPlants" id="TraesCS7D02G154400.2"/>
    </source>
</evidence>
<dbReference type="Gramene" id="TraesPARA_EIv1.0_2539060.2">
    <property type="protein sequence ID" value="TraesPARA_EIv1.0_2539060.2.CDS"/>
    <property type="gene ID" value="TraesPARA_EIv1.0_2539060"/>
</dbReference>
<feature type="domain" description="DUF3615" evidence="2">
    <location>
        <begin position="97"/>
        <end position="188"/>
    </location>
</feature>
<feature type="compositionally biased region" description="Low complexity" evidence="1">
    <location>
        <begin position="1"/>
        <end position="23"/>
    </location>
</feature>
<dbReference type="Gramene" id="TraesCS7D03G0344900.2">
    <property type="protein sequence ID" value="TraesCS7D03G0344900.2.CDS"/>
    <property type="gene ID" value="TraesCS7D03G0344900"/>
</dbReference>
<evidence type="ECO:0000256" key="1">
    <source>
        <dbReference type="SAM" id="MobiDB-lite"/>
    </source>
</evidence>
<gene>
    <name evidence="3" type="primary">LOC123167520</name>
</gene>
<evidence type="ECO:0000259" key="2">
    <source>
        <dbReference type="Pfam" id="PF12274"/>
    </source>
</evidence>
<dbReference type="InterPro" id="IPR022059">
    <property type="entry name" value="DUF3615"/>
</dbReference>
<dbReference type="PANTHER" id="PTHR33326">
    <property type="entry name" value="OS05G0543800 PROTEIN"/>
    <property type="match status" value="1"/>
</dbReference>
<dbReference type="OrthoDB" id="664302at2759"/>
<dbReference type="Proteomes" id="UP000019116">
    <property type="component" value="Chromosome 7D"/>
</dbReference>
<dbReference type="EnsemblPlants" id="TraesCS7D02G154400.2">
    <property type="protein sequence ID" value="TraesCS7D02G154400.2"/>
    <property type="gene ID" value="TraesCS7D02G154400"/>
</dbReference>